<dbReference type="PROSITE" id="PS51272">
    <property type="entry name" value="SLH"/>
    <property type="match status" value="3"/>
</dbReference>
<protein>
    <submittedName>
        <fullName evidence="5">Uncharacterized protein</fullName>
    </submittedName>
</protein>
<dbReference type="SUPFAM" id="SSF49373">
    <property type="entry name" value="Invasin/intimin cell-adhesion fragments"/>
    <property type="match status" value="3"/>
</dbReference>
<evidence type="ECO:0000256" key="2">
    <source>
        <dbReference type="SAM" id="SignalP"/>
    </source>
</evidence>
<dbReference type="PROSITE" id="PS51841">
    <property type="entry name" value="LTD"/>
    <property type="match status" value="1"/>
</dbReference>
<accession>A0A2T6G7U4</accession>
<dbReference type="Pfam" id="PF00395">
    <property type="entry name" value="SLH"/>
    <property type="match status" value="3"/>
</dbReference>
<dbReference type="InterPro" id="IPR036700">
    <property type="entry name" value="BOBF_sf"/>
</dbReference>
<comment type="caution">
    <text evidence="5">The sequence shown here is derived from an EMBL/GenBank/DDBJ whole genome shotgun (WGS) entry which is preliminary data.</text>
</comment>
<proteinExistence type="predicted"/>
<name>A0A2T6G7U4_9BACL</name>
<reference evidence="5 6" key="1">
    <citation type="submission" date="2018-03" db="EMBL/GenBank/DDBJ databases">
        <title>Genome sequence of Paenibacillus elgii strain AC13 an antimicrobial compound producing bacteria.</title>
        <authorList>
            <person name="Kurokawa A.S."/>
            <person name="Araujo J.F."/>
            <person name="Costa R.A."/>
            <person name="Ortega D.B."/>
            <person name="Pires A.S."/>
            <person name="Pappas G.J.Jr."/>
            <person name="Franco O.L."/>
            <person name="Barreto C."/>
            <person name="Magalhaes B.S."/>
            <person name="Kruger R.H."/>
        </authorList>
    </citation>
    <scope>NUCLEOTIDE SEQUENCE [LARGE SCALE GENOMIC DNA]</scope>
    <source>
        <strain evidence="5 6">AC13</strain>
    </source>
</reference>
<dbReference type="InterPro" id="IPR029062">
    <property type="entry name" value="Class_I_gatase-like"/>
</dbReference>
<feature type="domain" description="SLH" evidence="3">
    <location>
        <begin position="2452"/>
        <end position="2510"/>
    </location>
</feature>
<dbReference type="InterPro" id="IPR016195">
    <property type="entry name" value="Pol/histidinol_Pase-like"/>
</dbReference>
<dbReference type="SUPFAM" id="SSF74853">
    <property type="entry name" value="Lamin A/C globular tail domain"/>
    <property type="match status" value="1"/>
</dbReference>
<feature type="region of interest" description="Disordered" evidence="1">
    <location>
        <begin position="2128"/>
        <end position="2201"/>
    </location>
</feature>
<dbReference type="InterPro" id="IPR011635">
    <property type="entry name" value="CARDB"/>
</dbReference>
<feature type="compositionally biased region" description="Polar residues" evidence="1">
    <location>
        <begin position="2128"/>
        <end position="2137"/>
    </location>
</feature>
<keyword evidence="2" id="KW-0732">Signal</keyword>
<feature type="compositionally biased region" description="Gly residues" evidence="1">
    <location>
        <begin position="2139"/>
        <end position="2187"/>
    </location>
</feature>
<dbReference type="PANTHER" id="PTHR43308:SF5">
    <property type="entry name" value="S-LAYER PROTEIN _ PEPTIDOGLYCAN ENDO-BETA-N-ACETYLGLUCOSAMINIDASE"/>
    <property type="match status" value="1"/>
</dbReference>
<dbReference type="SUPFAM" id="SSF89550">
    <property type="entry name" value="PHP domain-like"/>
    <property type="match status" value="1"/>
</dbReference>
<dbReference type="InterPro" id="IPR036415">
    <property type="entry name" value="Lamin_tail_dom_sf"/>
</dbReference>
<dbReference type="PANTHER" id="PTHR43308">
    <property type="entry name" value="OUTER MEMBRANE PROTEIN ALPHA-RELATED"/>
    <property type="match status" value="1"/>
</dbReference>
<gene>
    <name evidence="5" type="ORF">C8Z91_05090</name>
</gene>
<dbReference type="SMART" id="SM00635">
    <property type="entry name" value="BID_2"/>
    <property type="match status" value="3"/>
</dbReference>
<evidence type="ECO:0000313" key="5">
    <source>
        <dbReference type="EMBL" id="PUA40227.1"/>
    </source>
</evidence>
<sequence>MFQFINRHKKWYAMAMTFMMLFSMLLPLSLTTHADTTTPVTLVKWDGSGTGSGATASFTTTGLSENLNKQITTTGAAITGFTSGGPGSVQVDSANNWTVQGYWKASFATNGYSNITISSKQYSSGTGPKNFKLQYSLDGSTWKDVAGGAITVGNATWAGGVLDKVQLPADANDQSLLYVKWLLVNDESARNGTGSYTNDKIAATGTSRIADVVVEGIPTASGPVSVTGVTLNTNAVNMTVGGAVYGLVATVQPPNATNPAVTWKSSDTSVATVTYGSVTAVGAGTAIITAATVDGNYQAFAAVNVSNTPVGVTGVTLDKSSLALTVGSTGQLTANVQPSNATNKAVIWNSDNTNVATVDAGGKVTATGPGTATITVKTSDGNFTSSASVNVSNSTTVKPGDVVFSQLYVNGGNSGAFYDQKFVELYNTTNQDINLNGWSIGYTSAATMDATAMKPLSGIIKAHGYFLIGGGKGSTCVTQAQACSPLPVPVDVDLSGGGLNTSGSTGGAIVLSRSANAVHAADDSNIVDLIAYSNAATTAFKNPLYWGKPFISDTVGSGTILRKTNVGSDPRAAFALGNGWFTKEDTSGNFVIFAPQSTSSPAEITVRNSKYMDAPDSVKIVFDGNTSVTGLSGSVPANSTVKAYMDNGGTVVSVGQATAAADGSFSMTIAGSGGQSVYLTHTTAYALKSLTVRESSYARIDSASYSKPSVMNIGALRVNDANGFPVQLSYPATIEGVVTATRPLGSGTASFTIQDSTGGIEVIGGTGPSAAVAVGNKVRVSGKLAFAAGMTQFAASAITDLGPSLVPDANSITVDKLNTYLTAEPLEGKLVSVKGKVTNIPSAGPDYNVTITDDAGNTSIIKILGTAGIDMSSALAVGDTLTFTGIVGQSKISSPYTSGYYVMPRNGSDIKGDLQFDHVPLTKAYTGLDIPFKAMAKYADSVTLYFKNAGDANYTELRMATADNLNYNAKIPKENVKAAKILYYIAAQSSGQAAKSSGDANTPNSVDIVADTDGPAYANELPANLSSIETYHPVVSVDLNDQSGVDASSITLSIDGKDFTSRAERSESRVKLALTSNDDLAIGNHEVTVSAKDKLGNLSTYTWSFQIVPRFTGGNHYRGTTHNHTQISHDAQGDPEKALQAAQAHNYDYFAFSDHSHDIDSSQAGKDSVDHNGMPERTGGSDWQLTKSLAHKYTKDGSFVVFPAFEMTSTTWGHSNVFGTTNFIDRVQDGGKYQNLQNYYAWTLTYDNIAAQFNHPAMSANAFDNFIPYDKNVDKLFTMLEVGNGSGHYSYVNAENKFFSALDLGWHVAPTYGEDNHDATWGQTKKRTVIVAKDLTQDSLLDAMRKMHVYFSEDPNFQLDMLANGYYMGATVDSKTLNFDVTGSELSPSDPKYSSYTPATNVNVAKVELITNGGRVIDSYIPSGDAASFNWKPTVNVVGGQQWFIIRVTEKNGDRIYSSPIWSPADPLSVKVNDLTVVEGAAIAGIPVTLKAGIANLGTINLTNLTAHFYYDSVDAAHVIGDATIASLASNKNADASVTWTNPVSGDHKIIVVLQAGDGNDLGDNKYEQAISVKAPLGIKVMIDATHNNENTTSDTGTYANNLTSFTLNLKQQGYTVAENKAALTDALLSDVNVLVITHPGSTYTAGEIAVLKNFVNRGGSLLLTEKSNYGGTQQTLNSLLSGVGSKMLVNNDGVFDETASGNFWSNPLNSNFSVKLHLAPVSNRLTDFVSLLDFYSGASLAGNDGAGNKIPLADSSTVTILARGNESTFQDSPQVKADTVKYNVQTANGKNGPALTNVTGGSAIPLAASEQLGSGRIFLAGMNIFNDKQMTQNDGPTNNVPFALNVVNWLANREAKVTPINQVRQLPEGTRVVVQGKVTTTAFYDSAYVQDDTGGIVAFSEVPAGSLELGDTIRVYGHIGTFENDKELIFDRFANSIVKISSGPPVQPKQVTTAESVSEANQGQLVQVKGKITSIPNANTYLVNDDTGDVTVFVDGYIINKSGPVPALQVGDMLLVTGLSGKYSEGNRIRVRDTSELMNVTEAVPVTGVKLNTSAISMTAGGTEMLTATVEPANATNKAVTWKSSDPNVATVDASGKVTAVSAGTATITVTTFDGGYQAATVIQVTRSTSDSTETPGGNPGSSTGGGTTGDTTGGTTSGGSTGSGSTGSGSTGSGSTGSGSTGSGSTGSTTGSTAGAANDKSIAIREEQLMGSGSGKTTVQVPANVVEVKLPSTTPDLLKQNSLEVKSDKLVINVPSDLMKQLRSRLPAEAQKDSTISLTMNPLGKPESKELIEKGKAASAADIKAAGDIYELKLTITAANGQTADLKTFDKPITIWLKVDARINPKLAGIYYISDNGSLEYIGGKYTDGYMVAEISHFSKYAVLEMTKSFADLPERHWAANVIQELAAKQIVSGTSATGFEPERSVTRAEFTTLLVRALKLTEKGEAPFADVKPNDWYAEAISIAVKAGIVQGRGEALFDANAQITREEMVSMLMRAYEKLKGKAPVQTSTSFTDESQVSSWAAEFVKAAAALHLIQGRAADKFDPKGITTRAEAAQVIYNLLNS</sequence>
<dbReference type="Pfam" id="PF00932">
    <property type="entry name" value="LTD"/>
    <property type="match status" value="1"/>
</dbReference>
<evidence type="ECO:0000259" key="3">
    <source>
        <dbReference type="PROSITE" id="PS51272"/>
    </source>
</evidence>
<dbReference type="Pfam" id="PF02368">
    <property type="entry name" value="Big_2"/>
    <property type="match status" value="3"/>
</dbReference>
<dbReference type="InterPro" id="IPR055458">
    <property type="entry name" value="IFT52_GIFT"/>
</dbReference>
<dbReference type="Gene3D" id="3.20.20.140">
    <property type="entry name" value="Metal-dependent hydrolases"/>
    <property type="match status" value="1"/>
</dbReference>
<dbReference type="InterPro" id="IPR003343">
    <property type="entry name" value="Big_2"/>
</dbReference>
<dbReference type="Pfam" id="PF07705">
    <property type="entry name" value="CARDB"/>
    <property type="match status" value="1"/>
</dbReference>
<feature type="chain" id="PRO_5015575169" evidence="2">
    <location>
        <begin position="35"/>
        <end position="2567"/>
    </location>
</feature>
<evidence type="ECO:0000259" key="4">
    <source>
        <dbReference type="PROSITE" id="PS51841"/>
    </source>
</evidence>
<organism evidence="5 6">
    <name type="scientific">Paenibacillus elgii</name>
    <dbReference type="NCBI Taxonomy" id="189691"/>
    <lineage>
        <taxon>Bacteria</taxon>
        <taxon>Bacillati</taxon>
        <taxon>Bacillota</taxon>
        <taxon>Bacilli</taxon>
        <taxon>Bacillales</taxon>
        <taxon>Paenibacillaceae</taxon>
        <taxon>Paenibacillus</taxon>
    </lineage>
</organism>
<feature type="domain" description="SLH" evidence="3">
    <location>
        <begin position="2512"/>
        <end position="2567"/>
    </location>
</feature>
<feature type="domain" description="SLH" evidence="3">
    <location>
        <begin position="2388"/>
        <end position="2451"/>
    </location>
</feature>
<dbReference type="SUPFAM" id="SSF101756">
    <property type="entry name" value="Hypothetical protein YgiW"/>
    <property type="match status" value="1"/>
</dbReference>
<feature type="signal peptide" evidence="2">
    <location>
        <begin position="1"/>
        <end position="34"/>
    </location>
</feature>
<dbReference type="Pfam" id="PF23355">
    <property type="entry name" value="IFT52_GIFT"/>
    <property type="match status" value="1"/>
</dbReference>
<dbReference type="InterPro" id="IPR008964">
    <property type="entry name" value="Invasin/intimin_cell_adhesion"/>
</dbReference>
<dbReference type="SUPFAM" id="SSF52317">
    <property type="entry name" value="Class I glutamine amidotransferase-like"/>
    <property type="match status" value="1"/>
</dbReference>
<evidence type="ECO:0000313" key="6">
    <source>
        <dbReference type="Proteomes" id="UP000244184"/>
    </source>
</evidence>
<dbReference type="InterPro" id="IPR051465">
    <property type="entry name" value="Cell_Envelope_Struct_Comp"/>
</dbReference>
<feature type="region of interest" description="Disordered" evidence="1">
    <location>
        <begin position="1161"/>
        <end position="1181"/>
    </location>
</feature>
<dbReference type="EMBL" id="PYHP01000015">
    <property type="protein sequence ID" value="PUA40227.1"/>
    <property type="molecule type" value="Genomic_DNA"/>
</dbReference>
<dbReference type="InterPro" id="IPR001322">
    <property type="entry name" value="Lamin_tail_dom"/>
</dbReference>
<feature type="domain" description="LTD" evidence="4">
    <location>
        <begin position="379"/>
        <end position="595"/>
    </location>
</feature>
<evidence type="ECO:0000256" key="1">
    <source>
        <dbReference type="SAM" id="MobiDB-lite"/>
    </source>
</evidence>
<dbReference type="InterPro" id="IPR001119">
    <property type="entry name" value="SLH_dom"/>
</dbReference>
<dbReference type="Gene3D" id="2.40.50.200">
    <property type="entry name" value="Bacterial OB-fold"/>
    <property type="match status" value="1"/>
</dbReference>
<dbReference type="Proteomes" id="UP000244184">
    <property type="component" value="Unassembled WGS sequence"/>
</dbReference>
<dbReference type="Gene3D" id="2.60.40.1080">
    <property type="match status" value="3"/>
</dbReference>